<dbReference type="AlphaFoldDB" id="A0A2N0BPW9"/>
<gene>
    <name evidence="2" type="ORF">CH379_09560</name>
</gene>
<evidence type="ECO:0000313" key="2">
    <source>
        <dbReference type="EMBL" id="PJZ93104.1"/>
    </source>
</evidence>
<accession>A0A2N0B975</accession>
<proteinExistence type="predicted"/>
<name>A0A2N0BPW9_9LEPT</name>
<organism evidence="2">
    <name type="scientific">Leptospira ellisii</name>
    <dbReference type="NCBI Taxonomy" id="2023197"/>
    <lineage>
        <taxon>Bacteria</taxon>
        <taxon>Pseudomonadati</taxon>
        <taxon>Spirochaetota</taxon>
        <taxon>Spirochaetia</taxon>
        <taxon>Leptospirales</taxon>
        <taxon>Leptospiraceae</taxon>
        <taxon>Leptospira</taxon>
    </lineage>
</organism>
<accession>A0A2N0BPW9</accession>
<feature type="region of interest" description="Disordered" evidence="1">
    <location>
        <begin position="226"/>
        <end position="248"/>
    </location>
</feature>
<comment type="caution">
    <text evidence="2">The sequence shown here is derived from an EMBL/GenBank/DDBJ whole genome shotgun (WGS) entry which is preliminary data.</text>
</comment>
<reference evidence="2" key="1">
    <citation type="submission" date="2017-07" db="EMBL/GenBank/DDBJ databases">
        <title>Leptospira spp. isolated from tropical soils.</title>
        <authorList>
            <person name="Thibeaux R."/>
            <person name="Iraola G."/>
            <person name="Ferres I."/>
            <person name="Bierque E."/>
            <person name="Girault D."/>
            <person name="Soupe-Gilbert M.-E."/>
            <person name="Picardeau M."/>
            <person name="Goarant C."/>
        </authorList>
    </citation>
    <scope>NUCLEOTIDE SEQUENCE [LARGE SCALE GENOMIC DNA]</scope>
    <source>
        <strain evidence="2">ATI7-C-A5</strain>
    </source>
</reference>
<sequence>MKYRHRIFIIAIIAFALTCKGGFSSYEVCNSKCDDNLKSCFSAITFSTVGSYASSVLSTTYANISEDTIDPHSTFLEAQPIITMPFNSTRGIVLTGSVSVANEIDIYSLAISSLPGITFSAKSLSGTATCNAYVGPEQFNSDANPGSSLTTLGTITTQDLNFQSANFNRILYVLCTSNAVAGYSLQLRSSELPYGSNYIPVLGSFICFANESSCKKNCKIKYTGSGGSKKKDNGLNSPDTDFFEDLEF</sequence>
<dbReference type="EMBL" id="NPEF01000082">
    <property type="protein sequence ID" value="PJZ93104.1"/>
    <property type="molecule type" value="Genomic_DNA"/>
</dbReference>
<evidence type="ECO:0000256" key="1">
    <source>
        <dbReference type="SAM" id="MobiDB-lite"/>
    </source>
</evidence>
<protein>
    <submittedName>
        <fullName evidence="2">Uncharacterized protein</fullName>
    </submittedName>
</protein>